<dbReference type="Pfam" id="PF03476">
    <property type="entry name" value="MOSC_N"/>
    <property type="match status" value="1"/>
</dbReference>
<dbReference type="AlphaFoldDB" id="A0A9X1QD48"/>
<feature type="domain" description="MOSC" evidence="1">
    <location>
        <begin position="119"/>
        <end position="264"/>
    </location>
</feature>
<dbReference type="InterPro" id="IPR011037">
    <property type="entry name" value="Pyrv_Knase-like_insert_dom_sf"/>
</dbReference>
<protein>
    <submittedName>
        <fullName evidence="2">MOSC domain-containing protein</fullName>
    </submittedName>
</protein>
<evidence type="ECO:0000259" key="1">
    <source>
        <dbReference type="PROSITE" id="PS51340"/>
    </source>
</evidence>
<evidence type="ECO:0000313" key="3">
    <source>
        <dbReference type="Proteomes" id="UP001139411"/>
    </source>
</evidence>
<dbReference type="Proteomes" id="UP001139411">
    <property type="component" value="Unassembled WGS sequence"/>
</dbReference>
<accession>A0A9X1QD48</accession>
<proteinExistence type="predicted"/>
<dbReference type="GO" id="GO:0030170">
    <property type="term" value="F:pyridoxal phosphate binding"/>
    <property type="evidence" value="ECO:0007669"/>
    <property type="project" value="InterPro"/>
</dbReference>
<dbReference type="PANTHER" id="PTHR14237:SF19">
    <property type="entry name" value="MITOCHONDRIAL AMIDOXIME REDUCING COMPONENT 1"/>
    <property type="match status" value="1"/>
</dbReference>
<comment type="caution">
    <text evidence="2">The sequence shown here is derived from an EMBL/GenBank/DDBJ whole genome shotgun (WGS) entry which is preliminary data.</text>
</comment>
<organism evidence="2 3">
    <name type="scientific">Dyadobacter chenhuakuii</name>
    <dbReference type="NCBI Taxonomy" id="2909339"/>
    <lineage>
        <taxon>Bacteria</taxon>
        <taxon>Pseudomonadati</taxon>
        <taxon>Bacteroidota</taxon>
        <taxon>Cytophagia</taxon>
        <taxon>Cytophagales</taxon>
        <taxon>Spirosomataceae</taxon>
        <taxon>Dyadobacter</taxon>
    </lineage>
</organism>
<dbReference type="SUPFAM" id="SSF141673">
    <property type="entry name" value="MOSC N-terminal domain-like"/>
    <property type="match status" value="1"/>
</dbReference>
<dbReference type="EMBL" id="JAKFFV010000007">
    <property type="protein sequence ID" value="MCF2499235.1"/>
    <property type="molecule type" value="Genomic_DNA"/>
</dbReference>
<sequence length="267" mass="30415">MHLSEIWVYPIKSLGGIRLRESLVEERGLKYDRRWVIVDEKGTFLTQRTNAQMALLDVAITNEGLVISHRYDPVNQMLIPFLREDDEDLEVKIWDDIITARTVSTLADEWLSERLGKAVRIVEMTPDTHRKMGSVYAETDRTVSFADDFPFLLISQASLDDLNGRLSQSVEMKRFRPNFVVSGTAPFEEDLWKNITIGNTRFEVAKPCERCVMVNIDPNTGIKSPETLKALMGYRKEGKDIFFGQNVIGLETGIVREGDVISQSLTI</sequence>
<dbReference type="GO" id="GO:0030151">
    <property type="term" value="F:molybdenum ion binding"/>
    <property type="evidence" value="ECO:0007669"/>
    <property type="project" value="InterPro"/>
</dbReference>
<dbReference type="GO" id="GO:0003824">
    <property type="term" value="F:catalytic activity"/>
    <property type="evidence" value="ECO:0007669"/>
    <property type="project" value="InterPro"/>
</dbReference>
<name>A0A9X1QD48_9BACT</name>
<dbReference type="PANTHER" id="PTHR14237">
    <property type="entry name" value="MOLYBDOPTERIN COFACTOR SULFURASE MOSC"/>
    <property type="match status" value="1"/>
</dbReference>
<reference evidence="2" key="1">
    <citation type="submission" date="2022-01" db="EMBL/GenBank/DDBJ databases">
        <title>Novel species in genus Dyadobacter.</title>
        <authorList>
            <person name="Ma C."/>
        </authorList>
    </citation>
    <scope>NUCLEOTIDE SEQUENCE</scope>
    <source>
        <strain evidence="2">CY357</strain>
    </source>
</reference>
<dbReference type="InterPro" id="IPR005302">
    <property type="entry name" value="MoCF_Sase_C"/>
</dbReference>
<dbReference type="RefSeq" id="WP_235178105.1">
    <property type="nucleotide sequence ID" value="NZ_JAKFFV010000007.1"/>
</dbReference>
<evidence type="ECO:0000313" key="2">
    <source>
        <dbReference type="EMBL" id="MCF2499235.1"/>
    </source>
</evidence>
<dbReference type="PROSITE" id="PS51340">
    <property type="entry name" value="MOSC"/>
    <property type="match status" value="1"/>
</dbReference>
<dbReference type="Pfam" id="PF03473">
    <property type="entry name" value="MOSC"/>
    <property type="match status" value="1"/>
</dbReference>
<dbReference type="InterPro" id="IPR005303">
    <property type="entry name" value="MOCOS_middle"/>
</dbReference>
<gene>
    <name evidence="2" type="ORF">L0661_13005</name>
</gene>
<dbReference type="SUPFAM" id="SSF50800">
    <property type="entry name" value="PK beta-barrel domain-like"/>
    <property type="match status" value="1"/>
</dbReference>